<dbReference type="InterPro" id="IPR007345">
    <property type="entry name" value="Polysacch_pyruvyl_Trfase"/>
</dbReference>
<proteinExistence type="predicted"/>
<accession>A0ABP8VWZ5</accession>
<dbReference type="Proteomes" id="UP001500621">
    <property type="component" value="Unassembled WGS sequence"/>
</dbReference>
<evidence type="ECO:0000313" key="3">
    <source>
        <dbReference type="Proteomes" id="UP001500621"/>
    </source>
</evidence>
<reference evidence="3" key="1">
    <citation type="journal article" date="2019" name="Int. J. Syst. Evol. Microbiol.">
        <title>The Global Catalogue of Microorganisms (GCM) 10K type strain sequencing project: providing services to taxonomists for standard genome sequencing and annotation.</title>
        <authorList>
            <consortium name="The Broad Institute Genomics Platform"/>
            <consortium name="The Broad Institute Genome Sequencing Center for Infectious Disease"/>
            <person name="Wu L."/>
            <person name="Ma J."/>
        </authorList>
    </citation>
    <scope>NUCLEOTIDE SEQUENCE [LARGE SCALE GENOMIC DNA]</scope>
    <source>
        <strain evidence="3">JCM 18127</strain>
    </source>
</reference>
<dbReference type="Pfam" id="PF04230">
    <property type="entry name" value="PS_pyruv_trans"/>
    <property type="match status" value="1"/>
</dbReference>
<organism evidence="2 3">
    <name type="scientific">Nocardioides nanhaiensis</name>
    <dbReference type="NCBI Taxonomy" id="1476871"/>
    <lineage>
        <taxon>Bacteria</taxon>
        <taxon>Bacillati</taxon>
        <taxon>Actinomycetota</taxon>
        <taxon>Actinomycetes</taxon>
        <taxon>Propionibacteriales</taxon>
        <taxon>Nocardioidaceae</taxon>
        <taxon>Nocardioides</taxon>
    </lineage>
</organism>
<evidence type="ECO:0000259" key="1">
    <source>
        <dbReference type="Pfam" id="PF04230"/>
    </source>
</evidence>
<name>A0ABP8VWZ5_9ACTN</name>
<dbReference type="PANTHER" id="PTHR36836:SF1">
    <property type="entry name" value="COLANIC ACID BIOSYNTHESIS PROTEIN WCAK"/>
    <property type="match status" value="1"/>
</dbReference>
<gene>
    <name evidence="2" type="ORF">GCM10023226_07340</name>
</gene>
<protein>
    <recommendedName>
        <fullName evidence="1">Polysaccharide pyruvyl transferase domain-containing protein</fullName>
    </recommendedName>
</protein>
<sequence length="312" mass="34370">MTAPAGDLNTFGRLRDVATRFVGRTPTRVFQAIQASDRVVAVGGGYMRFGHATESFKTSNVHLPQWESATRLGRPLFLLPQSIGPLGRSRNAVREILASAERVYVRDERSFEDLRDISTVRRAPDLAVMELAKDLNLLERSPSGGTIGLIFRPLRGRTAYPDSVRRLSERLTQSGAIGLLQSSAGSGNQDDAFMRSVGVQPADRLLNRLTVHSERPSVTVSVRLHGSLQSLLAGVPSIHLSYERKGFSAYDDLGLSNWVHNAYSFDPELVAEQAHSLREDSSGYWNSIVIAQAKIENARQQLLLDLAAFLTD</sequence>
<feature type="domain" description="Polysaccharide pyruvyl transferase" evidence="1">
    <location>
        <begin position="29"/>
        <end position="243"/>
    </location>
</feature>
<dbReference type="PANTHER" id="PTHR36836">
    <property type="entry name" value="COLANIC ACID BIOSYNTHESIS PROTEIN WCAK"/>
    <property type="match status" value="1"/>
</dbReference>
<keyword evidence="3" id="KW-1185">Reference proteome</keyword>
<comment type="caution">
    <text evidence="2">The sequence shown here is derived from an EMBL/GenBank/DDBJ whole genome shotgun (WGS) entry which is preliminary data.</text>
</comment>
<dbReference type="EMBL" id="BAABIM010000001">
    <property type="protein sequence ID" value="GAA4672922.1"/>
    <property type="molecule type" value="Genomic_DNA"/>
</dbReference>
<evidence type="ECO:0000313" key="2">
    <source>
        <dbReference type="EMBL" id="GAA4672922.1"/>
    </source>
</evidence>